<dbReference type="InterPro" id="IPR013658">
    <property type="entry name" value="SGL"/>
</dbReference>
<dbReference type="GO" id="GO:0016787">
    <property type="term" value="F:hydrolase activity"/>
    <property type="evidence" value="ECO:0007669"/>
    <property type="project" value="UniProtKB-KW"/>
</dbReference>
<dbReference type="Gene3D" id="2.120.10.30">
    <property type="entry name" value="TolB, C-terminal domain"/>
    <property type="match status" value="1"/>
</dbReference>
<comment type="caution">
    <text evidence="4">The sequence shown here is derived from an EMBL/GenBank/DDBJ whole genome shotgun (WGS) entry which is preliminary data.</text>
</comment>
<feature type="domain" description="SMP-30/Gluconolactonase/LRE-like region" evidence="3">
    <location>
        <begin position="59"/>
        <end position="338"/>
    </location>
</feature>
<proteinExistence type="predicted"/>
<evidence type="ECO:0000259" key="3">
    <source>
        <dbReference type="Pfam" id="PF08450"/>
    </source>
</evidence>
<gene>
    <name evidence="4" type="ORF">CLV58_10461</name>
</gene>
<dbReference type="PANTHER" id="PTHR47572:SF4">
    <property type="entry name" value="LACTONASE DRP35"/>
    <property type="match status" value="1"/>
</dbReference>
<keyword evidence="2" id="KW-0732">Signal</keyword>
<keyword evidence="5" id="KW-1185">Reference proteome</keyword>
<accession>A0A2T0TB88</accession>
<dbReference type="SUPFAM" id="SSF63829">
    <property type="entry name" value="Calcium-dependent phosphotriesterase"/>
    <property type="match status" value="1"/>
</dbReference>
<organism evidence="4 5">
    <name type="scientific">Spirosoma oryzae</name>
    <dbReference type="NCBI Taxonomy" id="1469603"/>
    <lineage>
        <taxon>Bacteria</taxon>
        <taxon>Pseudomonadati</taxon>
        <taxon>Bacteroidota</taxon>
        <taxon>Cytophagia</taxon>
        <taxon>Cytophagales</taxon>
        <taxon>Cytophagaceae</taxon>
        <taxon>Spirosoma</taxon>
    </lineage>
</organism>
<keyword evidence="1" id="KW-0378">Hydrolase</keyword>
<evidence type="ECO:0000256" key="1">
    <source>
        <dbReference type="ARBA" id="ARBA00022801"/>
    </source>
</evidence>
<dbReference type="InterPro" id="IPR051262">
    <property type="entry name" value="SMP-30/CGR1_Lactonase"/>
</dbReference>
<evidence type="ECO:0000256" key="2">
    <source>
        <dbReference type="SAM" id="SignalP"/>
    </source>
</evidence>
<dbReference type="Proteomes" id="UP000238375">
    <property type="component" value="Unassembled WGS sequence"/>
</dbReference>
<feature type="signal peptide" evidence="2">
    <location>
        <begin position="1"/>
        <end position="21"/>
    </location>
</feature>
<protein>
    <submittedName>
        <fullName evidence="4">Gluconolactonase</fullName>
    </submittedName>
</protein>
<dbReference type="RefSeq" id="WP_106136805.1">
    <property type="nucleotide sequence ID" value="NZ_PVTE01000004.1"/>
</dbReference>
<dbReference type="AlphaFoldDB" id="A0A2T0TB88"/>
<reference evidence="4 5" key="1">
    <citation type="submission" date="2018-03" db="EMBL/GenBank/DDBJ databases">
        <title>Genomic Encyclopedia of Archaeal and Bacterial Type Strains, Phase II (KMG-II): from individual species to whole genera.</title>
        <authorList>
            <person name="Goeker M."/>
        </authorList>
    </citation>
    <scope>NUCLEOTIDE SEQUENCE [LARGE SCALE GENOMIC DNA]</scope>
    <source>
        <strain evidence="4 5">DSM 28354</strain>
    </source>
</reference>
<dbReference type="OrthoDB" id="241638at2"/>
<dbReference type="EMBL" id="PVTE01000004">
    <property type="protein sequence ID" value="PRY42932.1"/>
    <property type="molecule type" value="Genomic_DNA"/>
</dbReference>
<sequence>MRTHSFTVLIGLLTAFGSASIAQTTNYPTIGQVVRTDARLDNLIPKDAKIDVLASGFIWTEGPVWVRPRAGQDGNFLLFSDVPQNTIFKWTEKDGVTTFLKPSGYTGLGRYSDEPGSNGLTIDPQGYLVAAEHGDRRISRMPLNGLGGKQTLADSYQGKRLNSPNDVVSHSSGSYYFTDPPYGMPNREKDTTRQLGLNVYRISPAQADGRRTVAIVVSDLTRPNGIAFSPDEKTLYVAQSDPANPVIMAYPVQADGMVGKGRVIIGKEQMAKQGLRGGFDGMKVDQSGNIWATGGGGVVVLAPTAGTGPYDFLGHIRIGGATANCAWGDDGSTLYITADMYLCRIKTTAKGF</sequence>
<dbReference type="Pfam" id="PF08450">
    <property type="entry name" value="SGL"/>
    <property type="match status" value="1"/>
</dbReference>
<evidence type="ECO:0000313" key="5">
    <source>
        <dbReference type="Proteomes" id="UP000238375"/>
    </source>
</evidence>
<name>A0A2T0TB88_9BACT</name>
<dbReference type="PANTHER" id="PTHR47572">
    <property type="entry name" value="LIPOPROTEIN-RELATED"/>
    <property type="match status" value="1"/>
</dbReference>
<feature type="chain" id="PRO_5015556893" evidence="2">
    <location>
        <begin position="22"/>
        <end position="352"/>
    </location>
</feature>
<dbReference type="InterPro" id="IPR011042">
    <property type="entry name" value="6-blade_b-propeller_TolB-like"/>
</dbReference>
<evidence type="ECO:0000313" key="4">
    <source>
        <dbReference type="EMBL" id="PRY42932.1"/>
    </source>
</evidence>